<evidence type="ECO:0000256" key="1">
    <source>
        <dbReference type="ARBA" id="ARBA00023002"/>
    </source>
</evidence>
<dbReference type="Pfam" id="PF01370">
    <property type="entry name" value="Epimerase"/>
    <property type="match status" value="1"/>
</dbReference>
<comment type="similarity">
    <text evidence="2">Belongs to the NAD(P)-dependent epimerase/dehydratase family. Dihydroflavonol-4-reductase subfamily.</text>
</comment>
<dbReference type="GO" id="GO:0016616">
    <property type="term" value="F:oxidoreductase activity, acting on the CH-OH group of donors, NAD or NADP as acceptor"/>
    <property type="evidence" value="ECO:0007669"/>
    <property type="project" value="TreeGrafter"/>
</dbReference>
<gene>
    <name evidence="4" type="ORF">GCM10010976_30050</name>
</gene>
<dbReference type="PANTHER" id="PTHR10366">
    <property type="entry name" value="NAD DEPENDENT EPIMERASE/DEHYDRATASE"/>
    <property type="match status" value="1"/>
</dbReference>
<reference evidence="4" key="1">
    <citation type="journal article" date="2014" name="Int. J. Syst. Evol. Microbiol.">
        <title>Complete genome sequence of Corynebacterium casei LMG S-19264T (=DSM 44701T), isolated from a smear-ripened cheese.</title>
        <authorList>
            <consortium name="US DOE Joint Genome Institute (JGI-PGF)"/>
            <person name="Walter F."/>
            <person name="Albersmeier A."/>
            <person name="Kalinowski J."/>
            <person name="Ruckert C."/>
        </authorList>
    </citation>
    <scope>NUCLEOTIDE SEQUENCE</scope>
    <source>
        <strain evidence="4">CGMCC 1.12751</strain>
    </source>
</reference>
<dbReference type="PANTHER" id="PTHR10366:SF564">
    <property type="entry name" value="STEROL-4-ALPHA-CARBOXYLATE 3-DEHYDROGENASE, DECARBOXYLATING"/>
    <property type="match status" value="1"/>
</dbReference>
<dbReference type="AlphaFoldDB" id="A0A917LTX5"/>
<reference evidence="4" key="2">
    <citation type="submission" date="2020-09" db="EMBL/GenBank/DDBJ databases">
        <authorList>
            <person name="Sun Q."/>
            <person name="Zhou Y."/>
        </authorList>
    </citation>
    <scope>NUCLEOTIDE SEQUENCE</scope>
    <source>
        <strain evidence="4">CGMCC 1.12751</strain>
    </source>
</reference>
<keyword evidence="5" id="KW-1185">Reference proteome</keyword>
<comment type="caution">
    <text evidence="4">The sequence shown here is derived from an EMBL/GenBank/DDBJ whole genome shotgun (WGS) entry which is preliminary data.</text>
</comment>
<dbReference type="EMBL" id="BMFQ01000004">
    <property type="protein sequence ID" value="GGG57196.1"/>
    <property type="molecule type" value="Genomic_DNA"/>
</dbReference>
<proteinExistence type="inferred from homology"/>
<organism evidence="4 5">
    <name type="scientific">Bizionia arctica</name>
    <dbReference type="NCBI Taxonomy" id="1495645"/>
    <lineage>
        <taxon>Bacteria</taxon>
        <taxon>Pseudomonadati</taxon>
        <taxon>Bacteroidota</taxon>
        <taxon>Flavobacteriia</taxon>
        <taxon>Flavobacteriales</taxon>
        <taxon>Flavobacteriaceae</taxon>
        <taxon>Bizionia</taxon>
    </lineage>
</organism>
<dbReference type="InterPro" id="IPR036291">
    <property type="entry name" value="NAD(P)-bd_dom_sf"/>
</dbReference>
<dbReference type="InterPro" id="IPR001509">
    <property type="entry name" value="Epimerase_deHydtase"/>
</dbReference>
<accession>A0A917LTX5</accession>
<sequence length="312" mass="35085">MKKIGIIGGSGFIGSHITKLFLDKDYDVKVSTTDISKQEKYEHLMDLNHSDHLYLSELNVENKEQLREFVKNCDIIIHGGTPFLLDFKDAQTELFDPTIKGTENFLEIIKETPSVKKVVLIASVAAWNTDFPLPAEGKTSEDTFSEKDKPFFSNESHPYAQAKFIANQAVNDFIKKNPALNFEITSVSPTMVMGKSLSDREDSTSTGIQFLFKNKIAPNPFIQMFYDTDIPLAIVDVKDVAIGIYKVATIPGLHGKNFLLSSETYTVSDVTLMLNHQEPKNTPKIIYQNQMAERELGLPFRSAKSTLNNYDT</sequence>
<evidence type="ECO:0000313" key="5">
    <source>
        <dbReference type="Proteomes" id="UP000625976"/>
    </source>
</evidence>
<dbReference type="Proteomes" id="UP000625976">
    <property type="component" value="Unassembled WGS sequence"/>
</dbReference>
<evidence type="ECO:0000259" key="3">
    <source>
        <dbReference type="Pfam" id="PF01370"/>
    </source>
</evidence>
<dbReference type="InterPro" id="IPR050425">
    <property type="entry name" value="NAD(P)_dehydrat-like"/>
</dbReference>
<dbReference type="Gene3D" id="3.40.50.720">
    <property type="entry name" value="NAD(P)-binding Rossmann-like Domain"/>
    <property type="match status" value="1"/>
</dbReference>
<keyword evidence="1" id="KW-0560">Oxidoreductase</keyword>
<name>A0A917LTX5_9FLAO</name>
<dbReference type="SUPFAM" id="SSF51735">
    <property type="entry name" value="NAD(P)-binding Rossmann-fold domains"/>
    <property type="match status" value="1"/>
</dbReference>
<protein>
    <submittedName>
        <fullName evidence="4">NAD-dependent epimerase</fullName>
    </submittedName>
</protein>
<evidence type="ECO:0000313" key="4">
    <source>
        <dbReference type="EMBL" id="GGG57196.1"/>
    </source>
</evidence>
<evidence type="ECO:0000256" key="2">
    <source>
        <dbReference type="ARBA" id="ARBA00023445"/>
    </source>
</evidence>
<dbReference type="RefSeq" id="WP_188466357.1">
    <property type="nucleotide sequence ID" value="NZ_BMFQ01000004.1"/>
</dbReference>
<feature type="domain" description="NAD-dependent epimerase/dehydratase" evidence="3">
    <location>
        <begin position="6"/>
        <end position="249"/>
    </location>
</feature>